<dbReference type="PANTHER" id="PTHR46093:SF18">
    <property type="entry name" value="FIBRONECTIN TYPE-III DOMAIN-CONTAINING PROTEIN"/>
    <property type="match status" value="1"/>
</dbReference>
<proteinExistence type="predicted"/>
<dbReference type="AlphaFoldDB" id="A0A371BZ57"/>
<feature type="region of interest" description="Disordered" evidence="3">
    <location>
        <begin position="89"/>
        <end position="192"/>
    </location>
</feature>
<evidence type="ECO:0000313" key="5">
    <source>
        <dbReference type="Proteomes" id="UP000256601"/>
    </source>
</evidence>
<feature type="compositionally biased region" description="Low complexity" evidence="3">
    <location>
        <begin position="142"/>
        <end position="151"/>
    </location>
</feature>
<evidence type="ECO:0000256" key="3">
    <source>
        <dbReference type="SAM" id="MobiDB-lite"/>
    </source>
</evidence>
<dbReference type="PANTHER" id="PTHR46093">
    <property type="entry name" value="ACYL-COA-BINDING DOMAIN-CONTAINING PROTEIN 5"/>
    <property type="match status" value="1"/>
</dbReference>
<dbReference type="VEuPathDB" id="FungiDB:YALI1_F09088g"/>
<keyword evidence="2" id="KW-0677">Repeat</keyword>
<evidence type="ECO:0000256" key="1">
    <source>
        <dbReference type="ARBA" id="ARBA00022441"/>
    </source>
</evidence>
<feature type="compositionally biased region" description="Polar residues" evidence="3">
    <location>
        <begin position="182"/>
        <end position="192"/>
    </location>
</feature>
<sequence>MALVKRITEYRPRHAAVAEIPDPPSTSHQFSNNFVSTQYLMTRTSPIRPYPKLDTDSVTPQLPSDELGCVAPLKEWSFYDVSYVNKDEAIRPPSPPFDTKRGVANTKTPNGHSSRTNSMGSRSVSSTEDANSLYSHPLTRHTSVTSSTSVSPNNHQYYKQSLPPLPSDTNSTDREQPPSRPASVSTSFASFPRPQQLSELATSLARAPAMSTSAIEQQPESPTSTELLEPCIPPMVPYSYHPRIYGSDTPPQVYGHSSTTVGAKIFSFGGTNGAQCTNDMYCFNTDAHTLKKIDRSVRPEVMRTVPRAAYRRRSFNRTETDGPATNTTSTVKPAPRKFHTGTTKYISLVPGVPKRHGGVDIFYFGGGDDTQCFNDAFLFNTRTHLFRKVADGASETRPAPRQGHVTINRGVYFYVHGGHNPFTGETFNDMWRFDTVSNKWSEVVYQNPQEAHPAAAYHDGCFCEREGYFLFYGGRYEDGTVCSQMTRFYPETASWSPVPVFIYNKFTGQGMRVSLGRYGHKIMNGGKWVYILGGDNGDGQVTDMWVFSLSTGVMIRSCYYGVLLKGLSHHTTAFCDGRLYFFGGLNTSAERPEVVCEIRCIELPLSGTCMKEED</sequence>
<dbReference type="Pfam" id="PF24681">
    <property type="entry name" value="Kelch_KLHDC2_KLHL20_DRC7"/>
    <property type="match status" value="1"/>
</dbReference>
<feature type="region of interest" description="Disordered" evidence="3">
    <location>
        <begin position="317"/>
        <end position="336"/>
    </location>
</feature>
<dbReference type="VEuPathDB" id="FungiDB:YALI0_F06094g"/>
<protein>
    <submittedName>
        <fullName evidence="4">Uncharacterized protein</fullName>
    </submittedName>
</protein>
<accession>A0A371BZ57</accession>
<keyword evidence="1" id="KW-0880">Kelch repeat</keyword>
<feature type="compositionally biased region" description="Polar residues" evidence="3">
    <location>
        <begin position="211"/>
        <end position="226"/>
    </location>
</feature>
<dbReference type="Pfam" id="PF01344">
    <property type="entry name" value="Kelch_1"/>
    <property type="match status" value="1"/>
</dbReference>
<evidence type="ECO:0000313" key="4">
    <source>
        <dbReference type="EMBL" id="RDW23399.1"/>
    </source>
</evidence>
<dbReference type="Gene3D" id="2.120.10.80">
    <property type="entry name" value="Kelch-type beta propeller"/>
    <property type="match status" value="3"/>
</dbReference>
<evidence type="ECO:0000256" key="2">
    <source>
        <dbReference type="ARBA" id="ARBA00022737"/>
    </source>
</evidence>
<dbReference type="InterPro" id="IPR006652">
    <property type="entry name" value="Kelch_1"/>
</dbReference>
<feature type="compositionally biased region" description="Polar residues" evidence="3">
    <location>
        <begin position="105"/>
        <end position="134"/>
    </location>
</feature>
<reference evidence="4 5" key="1">
    <citation type="submission" date="2018-07" db="EMBL/GenBank/DDBJ databases">
        <title>Draft Genome Assemblies for Five Robust Yarrowia lipolytica Strains Exhibiting High Lipid Production and Pentose Sugar Utilization and Sugar Alcohol Secretion from Undetoxified Lignocellulosic Biomass Hydrolysates.</title>
        <authorList>
            <consortium name="DOE Joint Genome Institute"/>
            <person name="Walker C."/>
            <person name="Ryu S."/>
            <person name="Na H."/>
            <person name="Zane M."/>
            <person name="LaButti K."/>
            <person name="Lipzen A."/>
            <person name="Haridas S."/>
            <person name="Barry K."/>
            <person name="Grigoriev I.V."/>
            <person name="Quarterman J."/>
            <person name="Slininger P."/>
            <person name="Dien B."/>
            <person name="Trinh C.T."/>
        </authorList>
    </citation>
    <scope>NUCLEOTIDE SEQUENCE [LARGE SCALE GENOMIC DNA]</scope>
    <source>
        <strain evidence="4 5">YB392</strain>
    </source>
</reference>
<name>A0A371BZ57_YARLL</name>
<dbReference type="SUPFAM" id="SSF117281">
    <property type="entry name" value="Kelch motif"/>
    <property type="match status" value="1"/>
</dbReference>
<feature type="region of interest" description="Disordered" evidence="3">
    <location>
        <begin position="211"/>
        <end position="230"/>
    </location>
</feature>
<organism evidence="4 5">
    <name type="scientific">Yarrowia lipolytica</name>
    <name type="common">Candida lipolytica</name>
    <dbReference type="NCBI Taxonomy" id="4952"/>
    <lineage>
        <taxon>Eukaryota</taxon>
        <taxon>Fungi</taxon>
        <taxon>Dikarya</taxon>
        <taxon>Ascomycota</taxon>
        <taxon>Saccharomycotina</taxon>
        <taxon>Dipodascomycetes</taxon>
        <taxon>Dipodascales</taxon>
        <taxon>Dipodascales incertae sedis</taxon>
        <taxon>Yarrowia</taxon>
    </lineage>
</organism>
<dbReference type="InterPro" id="IPR015915">
    <property type="entry name" value="Kelch-typ_b-propeller"/>
</dbReference>
<dbReference type="Proteomes" id="UP000256601">
    <property type="component" value="Unassembled WGS sequence"/>
</dbReference>
<gene>
    <name evidence="4" type="ORF">B0I71DRAFT_136040</name>
</gene>
<dbReference type="EMBL" id="KZ859088">
    <property type="protein sequence ID" value="RDW23399.1"/>
    <property type="molecule type" value="Genomic_DNA"/>
</dbReference>